<dbReference type="AlphaFoldDB" id="T1EZA4"/>
<feature type="compositionally biased region" description="Basic residues" evidence="1">
    <location>
        <begin position="146"/>
        <end position="156"/>
    </location>
</feature>
<feature type="compositionally biased region" description="Polar residues" evidence="1">
    <location>
        <begin position="57"/>
        <end position="109"/>
    </location>
</feature>
<dbReference type="EMBL" id="KB095858">
    <property type="protein sequence ID" value="ESO10846.1"/>
    <property type="molecule type" value="Genomic_DNA"/>
</dbReference>
<dbReference type="KEGG" id="hro:HELRODRAFT_167349"/>
<gene>
    <name evidence="3" type="primary">20201904</name>
    <name evidence="2" type="ORF">HELRODRAFT_167349</name>
</gene>
<feature type="region of interest" description="Disordered" evidence="1">
    <location>
        <begin position="1"/>
        <end position="31"/>
    </location>
</feature>
<evidence type="ECO:0000313" key="4">
    <source>
        <dbReference type="Proteomes" id="UP000015101"/>
    </source>
</evidence>
<sequence>MDKSFSDKKHRTPSESQTLGSTTSSPNDDSLKRLAEILTNFDTRASDSLCWKKPEAVQNTDNSTNNESSAPALSTQRQSRTQAFQSQGSQQLTPSTSLKLNETKVSTVDANELKIIQQEQSRRRSRKRRRSSKKSTSSSDSGTKEKKLKRNRRKKQVGGEVQLTKSQISYRKHVNKKRQELENLKKEEEMFGELKKDLERQAEQYSSRIFKQFHLNSKLSKWK</sequence>
<dbReference type="Proteomes" id="UP000015101">
    <property type="component" value="Unassembled WGS sequence"/>
</dbReference>
<dbReference type="RefSeq" id="XP_009011115.1">
    <property type="nucleotide sequence ID" value="XM_009012867.1"/>
</dbReference>
<feature type="compositionally biased region" description="Polar residues" evidence="1">
    <location>
        <begin position="14"/>
        <end position="28"/>
    </location>
</feature>
<proteinExistence type="predicted"/>
<organism evidence="3 4">
    <name type="scientific">Helobdella robusta</name>
    <name type="common">Californian leech</name>
    <dbReference type="NCBI Taxonomy" id="6412"/>
    <lineage>
        <taxon>Eukaryota</taxon>
        <taxon>Metazoa</taxon>
        <taxon>Spiralia</taxon>
        <taxon>Lophotrochozoa</taxon>
        <taxon>Annelida</taxon>
        <taxon>Clitellata</taxon>
        <taxon>Hirudinea</taxon>
        <taxon>Rhynchobdellida</taxon>
        <taxon>Glossiphoniidae</taxon>
        <taxon>Helobdella</taxon>
    </lineage>
</organism>
<dbReference type="EMBL" id="AMQM01002760">
    <property type="status" value="NOT_ANNOTATED_CDS"/>
    <property type="molecule type" value="Genomic_DNA"/>
</dbReference>
<reference evidence="2 4" key="2">
    <citation type="journal article" date="2013" name="Nature">
        <title>Insights into bilaterian evolution from three spiralian genomes.</title>
        <authorList>
            <person name="Simakov O."/>
            <person name="Marletaz F."/>
            <person name="Cho S.J."/>
            <person name="Edsinger-Gonzales E."/>
            <person name="Havlak P."/>
            <person name="Hellsten U."/>
            <person name="Kuo D.H."/>
            <person name="Larsson T."/>
            <person name="Lv J."/>
            <person name="Arendt D."/>
            <person name="Savage R."/>
            <person name="Osoegawa K."/>
            <person name="de Jong P."/>
            <person name="Grimwood J."/>
            <person name="Chapman J.A."/>
            <person name="Shapiro H."/>
            <person name="Aerts A."/>
            <person name="Otillar R.P."/>
            <person name="Terry A.Y."/>
            <person name="Boore J.L."/>
            <person name="Grigoriev I.V."/>
            <person name="Lindberg D.R."/>
            <person name="Seaver E.C."/>
            <person name="Weisblat D.A."/>
            <person name="Putnam N.H."/>
            <person name="Rokhsar D.S."/>
        </authorList>
    </citation>
    <scope>NUCLEOTIDE SEQUENCE</scope>
</reference>
<dbReference type="CTD" id="20201904"/>
<dbReference type="HOGENOM" id="CLU_1241304_0_0_1"/>
<reference evidence="4" key="1">
    <citation type="submission" date="2012-12" db="EMBL/GenBank/DDBJ databases">
        <authorList>
            <person name="Hellsten U."/>
            <person name="Grimwood J."/>
            <person name="Chapman J.A."/>
            <person name="Shapiro H."/>
            <person name="Aerts A."/>
            <person name="Otillar R.P."/>
            <person name="Terry A.Y."/>
            <person name="Boore J.L."/>
            <person name="Simakov O."/>
            <person name="Marletaz F."/>
            <person name="Cho S.-J."/>
            <person name="Edsinger-Gonzales E."/>
            <person name="Havlak P."/>
            <person name="Kuo D.-H."/>
            <person name="Larsson T."/>
            <person name="Lv J."/>
            <person name="Arendt D."/>
            <person name="Savage R."/>
            <person name="Osoegawa K."/>
            <person name="de Jong P."/>
            <person name="Lindberg D.R."/>
            <person name="Seaver E.C."/>
            <person name="Weisblat D.A."/>
            <person name="Putnam N.H."/>
            <person name="Grigoriev I.V."/>
            <person name="Rokhsar D.S."/>
        </authorList>
    </citation>
    <scope>NUCLEOTIDE SEQUENCE</scope>
</reference>
<feature type="compositionally biased region" description="Basic residues" evidence="1">
    <location>
        <begin position="123"/>
        <end position="133"/>
    </location>
</feature>
<dbReference type="InParanoid" id="T1EZA4"/>
<dbReference type="GeneID" id="20201904"/>
<evidence type="ECO:0000313" key="3">
    <source>
        <dbReference type="EnsemblMetazoa" id="HelroP167349"/>
    </source>
</evidence>
<evidence type="ECO:0000313" key="2">
    <source>
        <dbReference type="EMBL" id="ESO10846.1"/>
    </source>
</evidence>
<dbReference type="EnsemblMetazoa" id="HelroT167349">
    <property type="protein sequence ID" value="HelroP167349"/>
    <property type="gene ID" value="HelroG167349"/>
</dbReference>
<name>T1EZA4_HELRO</name>
<protein>
    <submittedName>
        <fullName evidence="2 3">Uncharacterized protein</fullName>
    </submittedName>
</protein>
<evidence type="ECO:0000256" key="1">
    <source>
        <dbReference type="SAM" id="MobiDB-lite"/>
    </source>
</evidence>
<feature type="region of interest" description="Disordered" evidence="1">
    <location>
        <begin position="48"/>
        <end position="175"/>
    </location>
</feature>
<accession>T1EZA4</accession>
<keyword evidence="4" id="KW-1185">Reference proteome</keyword>
<reference evidence="3" key="3">
    <citation type="submission" date="2015-06" db="UniProtKB">
        <authorList>
            <consortium name="EnsemblMetazoa"/>
        </authorList>
    </citation>
    <scope>IDENTIFICATION</scope>
</reference>